<dbReference type="Gene3D" id="2.30.30.140">
    <property type="match status" value="1"/>
</dbReference>
<keyword evidence="2" id="KW-1185">Reference proteome</keyword>
<dbReference type="SUPFAM" id="SSF63748">
    <property type="entry name" value="Tudor/PWWP/MBT"/>
    <property type="match status" value="1"/>
</dbReference>
<evidence type="ECO:0000313" key="2">
    <source>
        <dbReference type="Proteomes" id="UP001321473"/>
    </source>
</evidence>
<evidence type="ECO:0000313" key="1">
    <source>
        <dbReference type="EMBL" id="KAK8781978.1"/>
    </source>
</evidence>
<sequence>MQVGALVWARPGSARRWLAVVVTASICGQRPAARGRLWVCWLAEYRISQEIAARSCTSPCADPMAWAQATFLAHNAVMAAHTAGPVAA</sequence>
<comment type="caution">
    <text evidence="1">The sequence shown here is derived from an EMBL/GenBank/DDBJ whole genome shotgun (WGS) entry which is preliminary data.</text>
</comment>
<organism evidence="1 2">
    <name type="scientific">Amblyomma americanum</name>
    <name type="common">Lone star tick</name>
    <dbReference type="NCBI Taxonomy" id="6943"/>
    <lineage>
        <taxon>Eukaryota</taxon>
        <taxon>Metazoa</taxon>
        <taxon>Ecdysozoa</taxon>
        <taxon>Arthropoda</taxon>
        <taxon>Chelicerata</taxon>
        <taxon>Arachnida</taxon>
        <taxon>Acari</taxon>
        <taxon>Parasitiformes</taxon>
        <taxon>Ixodida</taxon>
        <taxon>Ixodoidea</taxon>
        <taxon>Ixodidae</taxon>
        <taxon>Amblyomminae</taxon>
        <taxon>Amblyomma</taxon>
    </lineage>
</organism>
<dbReference type="Proteomes" id="UP001321473">
    <property type="component" value="Unassembled WGS sequence"/>
</dbReference>
<dbReference type="EMBL" id="JARKHS020007133">
    <property type="protein sequence ID" value="KAK8781978.1"/>
    <property type="molecule type" value="Genomic_DNA"/>
</dbReference>
<gene>
    <name evidence="1" type="ORF">V5799_016680</name>
</gene>
<proteinExistence type="predicted"/>
<protein>
    <submittedName>
        <fullName evidence="1">Uncharacterized protein</fullName>
    </submittedName>
</protein>
<reference evidence="1 2" key="1">
    <citation type="journal article" date="2023" name="Arcadia Sci">
        <title>De novo assembly of a long-read Amblyomma americanum tick genome.</title>
        <authorList>
            <person name="Chou S."/>
            <person name="Poskanzer K.E."/>
            <person name="Rollins M."/>
            <person name="Thuy-Boun P.S."/>
        </authorList>
    </citation>
    <scope>NUCLEOTIDE SEQUENCE [LARGE SCALE GENOMIC DNA]</scope>
    <source>
        <strain evidence="1">F_SG_1</strain>
        <tissue evidence="1">Salivary glands</tissue>
    </source>
</reference>
<accession>A0AAQ4F5N6</accession>
<dbReference type="AlphaFoldDB" id="A0AAQ4F5N6"/>
<name>A0AAQ4F5N6_AMBAM</name>